<evidence type="ECO:0000313" key="2">
    <source>
        <dbReference type="EMBL" id="KJE89757.1"/>
    </source>
</evidence>
<accession>A0A0D2VIF2</accession>
<proteinExistence type="predicted"/>
<sequence>MPAPKINRGKQPKIDRITRVQKQQRRRATAQRQQQRADAASAADADQMQDGDEPRYSESDLANAVQERLLHKVIAKQTRTNPNTNTTISGKKKRLLMKEIRRAHKESGAAGPAVNPQDVVVAMEVQRPARGKGASDVAPMQ</sequence>
<evidence type="ECO:0000313" key="3">
    <source>
        <dbReference type="Proteomes" id="UP000008743"/>
    </source>
</evidence>
<dbReference type="AlphaFoldDB" id="A0A0D2VIF2"/>
<dbReference type="OrthoDB" id="6147870at2759"/>
<gene>
    <name evidence="2" type="ORF">CAOG_001186</name>
</gene>
<dbReference type="PhylomeDB" id="A0A0D2VIF2"/>
<organism evidence="2 3">
    <name type="scientific">Capsaspora owczarzaki (strain ATCC 30864)</name>
    <dbReference type="NCBI Taxonomy" id="595528"/>
    <lineage>
        <taxon>Eukaryota</taxon>
        <taxon>Filasterea</taxon>
        <taxon>Capsaspora</taxon>
    </lineage>
</organism>
<protein>
    <submittedName>
        <fullName evidence="2">Uncharacterized protein</fullName>
    </submittedName>
</protein>
<feature type="region of interest" description="Disordered" evidence="1">
    <location>
        <begin position="1"/>
        <end position="59"/>
    </location>
</feature>
<evidence type="ECO:0000256" key="1">
    <source>
        <dbReference type="SAM" id="MobiDB-lite"/>
    </source>
</evidence>
<dbReference type="Proteomes" id="UP000008743">
    <property type="component" value="Unassembled WGS sequence"/>
</dbReference>
<feature type="compositionally biased region" description="Low complexity" evidence="1">
    <location>
        <begin position="30"/>
        <end position="48"/>
    </location>
</feature>
<feature type="compositionally biased region" description="Polar residues" evidence="1">
    <location>
        <begin position="77"/>
        <end position="89"/>
    </location>
</feature>
<name>A0A0D2VIF2_CAPO3</name>
<keyword evidence="3" id="KW-1185">Reference proteome</keyword>
<dbReference type="EMBL" id="KE346360">
    <property type="protein sequence ID" value="KJE89757.1"/>
    <property type="molecule type" value="Genomic_DNA"/>
</dbReference>
<feature type="region of interest" description="Disordered" evidence="1">
    <location>
        <begin position="75"/>
        <end position="94"/>
    </location>
</feature>
<reference evidence="3" key="1">
    <citation type="submission" date="2011-02" db="EMBL/GenBank/DDBJ databases">
        <title>The Genome Sequence of Capsaspora owczarzaki ATCC 30864.</title>
        <authorList>
            <person name="Russ C."/>
            <person name="Cuomo C."/>
            <person name="Burger G."/>
            <person name="Gray M.W."/>
            <person name="Holland P.W.H."/>
            <person name="King N."/>
            <person name="Lang F.B.F."/>
            <person name="Roger A.J."/>
            <person name="Ruiz-Trillo I."/>
            <person name="Young S.K."/>
            <person name="Zeng Q."/>
            <person name="Gargeya S."/>
            <person name="Alvarado L."/>
            <person name="Berlin A."/>
            <person name="Chapman S.B."/>
            <person name="Chen Z."/>
            <person name="Freedman E."/>
            <person name="Gellesch M."/>
            <person name="Goldberg J."/>
            <person name="Griggs A."/>
            <person name="Gujja S."/>
            <person name="Heilman E."/>
            <person name="Heiman D."/>
            <person name="Howarth C."/>
            <person name="Mehta T."/>
            <person name="Neiman D."/>
            <person name="Pearson M."/>
            <person name="Roberts A."/>
            <person name="Saif S."/>
            <person name="Shea T."/>
            <person name="Shenoy N."/>
            <person name="Sisk P."/>
            <person name="Stolte C."/>
            <person name="Sykes S."/>
            <person name="White J."/>
            <person name="Yandava C."/>
            <person name="Haas B."/>
            <person name="Nusbaum C."/>
            <person name="Birren B."/>
        </authorList>
    </citation>
    <scope>NUCLEOTIDE SEQUENCE</scope>
    <source>
        <strain evidence="3">ATCC 30864</strain>
    </source>
</reference>
<dbReference type="InParanoid" id="A0A0D2VIF2"/>
<dbReference type="RefSeq" id="XP_004366057.1">
    <property type="nucleotide sequence ID" value="XM_004366000.2"/>
</dbReference>